<name>A0ACB7VLU2_DIOAL</name>
<dbReference type="Proteomes" id="UP000827976">
    <property type="component" value="Chromosome 8"/>
</dbReference>
<sequence>MDSSHPSNFSSSSSSGIVIPNTNANTSTSSATVHHSPPCGACKFLRRKCVQGCVFAPYFGSEQGAAKFAAVHKVFGASNVSKLLMHIPAQRRHDAVVTVCYEAQARLADPVYGCVASILALQQQVATLQAELTLLQSQVISNRLAMASALQSSQQSSSQCQLTQQPMISVLHPSYSNNSSTSNSMVMNLTSFGPTGLDPIGGHVHEPVSEGLGQLLEPPSQDEDEEEAEGESRTSSAVFVNDVFHTR</sequence>
<organism evidence="1 2">
    <name type="scientific">Dioscorea alata</name>
    <name type="common">Purple yam</name>
    <dbReference type="NCBI Taxonomy" id="55571"/>
    <lineage>
        <taxon>Eukaryota</taxon>
        <taxon>Viridiplantae</taxon>
        <taxon>Streptophyta</taxon>
        <taxon>Embryophyta</taxon>
        <taxon>Tracheophyta</taxon>
        <taxon>Spermatophyta</taxon>
        <taxon>Magnoliopsida</taxon>
        <taxon>Liliopsida</taxon>
        <taxon>Dioscoreales</taxon>
        <taxon>Dioscoreaceae</taxon>
        <taxon>Dioscorea</taxon>
    </lineage>
</organism>
<evidence type="ECO:0000313" key="1">
    <source>
        <dbReference type="EMBL" id="KAH7675238.1"/>
    </source>
</evidence>
<keyword evidence="2" id="KW-1185">Reference proteome</keyword>
<dbReference type="EMBL" id="CM037018">
    <property type="protein sequence ID" value="KAH7675238.1"/>
    <property type="molecule type" value="Genomic_DNA"/>
</dbReference>
<reference evidence="2" key="1">
    <citation type="journal article" date="2022" name="Nat. Commun.">
        <title>Chromosome evolution and the genetic basis of agronomically important traits in greater yam.</title>
        <authorList>
            <person name="Bredeson J.V."/>
            <person name="Lyons J.B."/>
            <person name="Oniyinde I.O."/>
            <person name="Okereke N.R."/>
            <person name="Kolade O."/>
            <person name="Nnabue I."/>
            <person name="Nwadili C.O."/>
            <person name="Hribova E."/>
            <person name="Parker M."/>
            <person name="Nwogha J."/>
            <person name="Shu S."/>
            <person name="Carlson J."/>
            <person name="Kariba R."/>
            <person name="Muthemba S."/>
            <person name="Knop K."/>
            <person name="Barton G.J."/>
            <person name="Sherwood A.V."/>
            <person name="Lopez-Montes A."/>
            <person name="Asiedu R."/>
            <person name="Jamnadass R."/>
            <person name="Muchugi A."/>
            <person name="Goodstein D."/>
            <person name="Egesi C.N."/>
            <person name="Featherston J."/>
            <person name="Asfaw A."/>
            <person name="Simpson G.G."/>
            <person name="Dolezel J."/>
            <person name="Hendre P.S."/>
            <person name="Van Deynze A."/>
            <person name="Kumar P.L."/>
            <person name="Obidiegwu J.E."/>
            <person name="Bhattacharjee R."/>
            <person name="Rokhsar D.S."/>
        </authorList>
    </citation>
    <scope>NUCLEOTIDE SEQUENCE [LARGE SCALE GENOMIC DNA]</scope>
    <source>
        <strain evidence="2">cv. TDa95/00328</strain>
    </source>
</reference>
<accession>A0ACB7VLU2</accession>
<evidence type="ECO:0000313" key="2">
    <source>
        <dbReference type="Proteomes" id="UP000827976"/>
    </source>
</evidence>
<proteinExistence type="predicted"/>
<gene>
    <name evidence="1" type="ORF">IHE45_08G123600</name>
</gene>
<protein>
    <submittedName>
        <fullName evidence="1">Lateral organ boundaries LOB domain-containing protein</fullName>
    </submittedName>
</protein>
<comment type="caution">
    <text evidence="1">The sequence shown here is derived from an EMBL/GenBank/DDBJ whole genome shotgun (WGS) entry which is preliminary data.</text>
</comment>